<sequence length="224" mass="24432">MVIFVTALEIDPELLMMVKINREEEKFGKLHTCFCNRLRVFGLTRWAWKWVCKLFSWIWEPICKLFNCFERASNVNSKGNHSVGGGGNLGLASQAGNENANNVQKAPSVERPSGISKNTSTFNIGDNGGPPIGNTSIALPTGNPNQSVPYTQTLAEHSVNADTDLKIISTVASSNNDIELTNFCAVNSTDLNGGADVNTNQDLEDSATNNPGLITWTFLLFNCF</sequence>
<dbReference type="EMBL" id="CCBN010000016">
    <property type="protein sequence ID" value="CDO56713.1"/>
    <property type="molecule type" value="Genomic_DNA"/>
</dbReference>
<keyword evidence="3" id="KW-1185">Reference proteome</keyword>
<evidence type="ECO:0000313" key="2">
    <source>
        <dbReference type="EMBL" id="CDO56713.1"/>
    </source>
</evidence>
<dbReference type="Proteomes" id="UP000242525">
    <property type="component" value="Unassembled WGS sequence"/>
</dbReference>
<name>A0A0J9XIC5_GEOCN</name>
<accession>A0A0J9XIC5</accession>
<reference evidence="2" key="1">
    <citation type="submission" date="2014-03" db="EMBL/GenBank/DDBJ databases">
        <authorList>
            <person name="Casaregola S."/>
        </authorList>
    </citation>
    <scope>NUCLEOTIDE SEQUENCE [LARGE SCALE GENOMIC DNA]</scope>
    <source>
        <strain evidence="2">CLIB 918</strain>
    </source>
</reference>
<protein>
    <submittedName>
        <fullName evidence="2">Uncharacterized protein</fullName>
    </submittedName>
</protein>
<gene>
    <name evidence="2" type="ORF">BN980_GECA16s01825g</name>
</gene>
<evidence type="ECO:0000256" key="1">
    <source>
        <dbReference type="SAM" id="MobiDB-lite"/>
    </source>
</evidence>
<organism evidence="2 3">
    <name type="scientific">Geotrichum candidum</name>
    <name type="common">Oospora lactis</name>
    <name type="synonym">Dipodascus geotrichum</name>
    <dbReference type="NCBI Taxonomy" id="1173061"/>
    <lineage>
        <taxon>Eukaryota</taxon>
        <taxon>Fungi</taxon>
        <taxon>Dikarya</taxon>
        <taxon>Ascomycota</taxon>
        <taxon>Saccharomycotina</taxon>
        <taxon>Dipodascomycetes</taxon>
        <taxon>Dipodascales</taxon>
        <taxon>Dipodascaceae</taxon>
        <taxon>Geotrichum</taxon>
    </lineage>
</organism>
<comment type="caution">
    <text evidence="2">The sequence shown here is derived from an EMBL/GenBank/DDBJ whole genome shotgun (WGS) entry which is preliminary data.</text>
</comment>
<evidence type="ECO:0000313" key="3">
    <source>
        <dbReference type="Proteomes" id="UP000242525"/>
    </source>
</evidence>
<feature type="region of interest" description="Disordered" evidence="1">
    <location>
        <begin position="100"/>
        <end position="143"/>
    </location>
</feature>
<proteinExistence type="predicted"/>
<dbReference type="AlphaFoldDB" id="A0A0J9XIC5"/>